<dbReference type="Gene3D" id="2.115.10.20">
    <property type="entry name" value="Glycosyl hydrolase domain, family 43"/>
    <property type="match status" value="1"/>
</dbReference>
<name>A0ABP5W0E0_9ACTN</name>
<evidence type="ECO:0000313" key="2">
    <source>
        <dbReference type="Proteomes" id="UP001500058"/>
    </source>
</evidence>
<keyword evidence="2" id="KW-1185">Reference proteome</keyword>
<comment type="caution">
    <text evidence="1">The sequence shown here is derived from an EMBL/GenBank/DDBJ whole genome shotgun (WGS) entry which is preliminary data.</text>
</comment>
<dbReference type="CDD" id="cd08984">
    <property type="entry name" value="GH43-like"/>
    <property type="match status" value="1"/>
</dbReference>
<dbReference type="SUPFAM" id="SSF75005">
    <property type="entry name" value="Arabinanase/levansucrase/invertase"/>
    <property type="match status" value="1"/>
</dbReference>
<reference evidence="2" key="1">
    <citation type="journal article" date="2019" name="Int. J. Syst. Evol. Microbiol.">
        <title>The Global Catalogue of Microorganisms (GCM) 10K type strain sequencing project: providing services to taxonomists for standard genome sequencing and annotation.</title>
        <authorList>
            <consortium name="The Broad Institute Genomics Platform"/>
            <consortium name="The Broad Institute Genome Sequencing Center for Infectious Disease"/>
            <person name="Wu L."/>
            <person name="Ma J."/>
        </authorList>
    </citation>
    <scope>NUCLEOTIDE SEQUENCE [LARGE SCALE GENOMIC DNA]</scope>
    <source>
        <strain evidence="2">JCM 6921</strain>
    </source>
</reference>
<proteinExistence type="predicted"/>
<accession>A0ABP5W0E0</accession>
<organism evidence="1 2">
    <name type="scientific">Streptomyces glaucosporus</name>
    <dbReference type="NCBI Taxonomy" id="284044"/>
    <lineage>
        <taxon>Bacteria</taxon>
        <taxon>Bacillati</taxon>
        <taxon>Actinomycetota</taxon>
        <taxon>Actinomycetes</taxon>
        <taxon>Kitasatosporales</taxon>
        <taxon>Streptomycetaceae</taxon>
        <taxon>Streptomyces</taxon>
    </lineage>
</organism>
<protein>
    <submittedName>
        <fullName evidence="1">Family 43 glycosylhydrolase</fullName>
    </submittedName>
</protein>
<dbReference type="EMBL" id="BAAATJ010000037">
    <property type="protein sequence ID" value="GAA2416491.1"/>
    <property type="molecule type" value="Genomic_DNA"/>
</dbReference>
<dbReference type="Proteomes" id="UP001500058">
    <property type="component" value="Unassembled WGS sequence"/>
</dbReference>
<dbReference type="RefSeq" id="WP_344633701.1">
    <property type="nucleotide sequence ID" value="NZ_BAAATJ010000037.1"/>
</dbReference>
<evidence type="ECO:0000313" key="1">
    <source>
        <dbReference type="EMBL" id="GAA2416491.1"/>
    </source>
</evidence>
<gene>
    <name evidence="1" type="ORF">GCM10010420_53370</name>
</gene>
<dbReference type="InterPro" id="IPR023296">
    <property type="entry name" value="Glyco_hydro_beta-prop_sf"/>
</dbReference>
<sequence>MNTDRLPDAPLFRDPRLDGAADPTVVLHRGTGQAWMFYTARRATFRGEGVAWVHGTDIGIAVSDDGGASWRYRGVARGLEHEPGRNTYWAPEVVWHDGLYHMYVTYLRGVRTAWTGPRNILHYTSADLENWRFASVLPLPGDRTIDACVHPLPGGGWRMWFKDEADGSRIHCADSPDLRDWEALGRALPDDRPQEGPTVLRLGDSYWMLTDGWSGLLVHRSDDLAAWTPQPGALLAGGGARPDDEGPGHHAMALPRGRGDSAVLFYFTSPGGGQRSTVQAAALAVRGGRLVCDRDAPFSVGLRPGAVPVWRGGTAAD</sequence>